<dbReference type="InterPro" id="IPR005062">
    <property type="entry name" value="SAC3/GANP/THP3_conserved"/>
</dbReference>
<reference evidence="3" key="1">
    <citation type="journal article" date="2020" name="Stud. Mycol.">
        <title>101 Dothideomycetes genomes: a test case for predicting lifestyles and emergence of pathogens.</title>
        <authorList>
            <person name="Haridas S."/>
            <person name="Albert R."/>
            <person name="Binder M."/>
            <person name="Bloem J."/>
            <person name="Labutti K."/>
            <person name="Salamov A."/>
            <person name="Andreopoulos B."/>
            <person name="Baker S."/>
            <person name="Barry K."/>
            <person name="Bills G."/>
            <person name="Bluhm B."/>
            <person name="Cannon C."/>
            <person name="Castanera R."/>
            <person name="Culley D."/>
            <person name="Daum C."/>
            <person name="Ezra D."/>
            <person name="Gonzalez J."/>
            <person name="Henrissat B."/>
            <person name="Kuo A."/>
            <person name="Liang C."/>
            <person name="Lipzen A."/>
            <person name="Lutzoni F."/>
            <person name="Magnuson J."/>
            <person name="Mondo S."/>
            <person name="Nolan M."/>
            <person name="Ohm R."/>
            <person name="Pangilinan J."/>
            <person name="Park H.-J."/>
            <person name="Ramirez L."/>
            <person name="Alfaro M."/>
            <person name="Sun H."/>
            <person name="Tritt A."/>
            <person name="Yoshinaga Y."/>
            <person name="Zwiers L.-H."/>
            <person name="Turgeon B."/>
            <person name="Goodwin S."/>
            <person name="Spatafora J."/>
            <person name="Crous P."/>
            <person name="Grigoriev I."/>
        </authorList>
    </citation>
    <scope>NUCLEOTIDE SEQUENCE</scope>
    <source>
        <strain evidence="3">CBS 480.64</strain>
    </source>
</reference>
<keyword evidence="4" id="KW-1185">Reference proteome</keyword>
<dbReference type="Proteomes" id="UP000799421">
    <property type="component" value="Unassembled WGS sequence"/>
</dbReference>
<dbReference type="PANTHER" id="PTHR12436">
    <property type="entry name" value="80 KDA MCM3-ASSOCIATED PROTEIN"/>
    <property type="match status" value="1"/>
</dbReference>
<dbReference type="OrthoDB" id="264795at2759"/>
<protein>
    <recommendedName>
        <fullName evidence="2">SAC3/GANP/THP3 conserved domain-containing protein</fullName>
    </recommendedName>
</protein>
<evidence type="ECO:0000259" key="2">
    <source>
        <dbReference type="Pfam" id="PF03399"/>
    </source>
</evidence>
<evidence type="ECO:0000313" key="4">
    <source>
        <dbReference type="Proteomes" id="UP000799421"/>
    </source>
</evidence>
<dbReference type="GO" id="GO:0005737">
    <property type="term" value="C:cytoplasm"/>
    <property type="evidence" value="ECO:0007669"/>
    <property type="project" value="TreeGrafter"/>
</dbReference>
<feature type="compositionally biased region" description="Pro residues" evidence="1">
    <location>
        <begin position="814"/>
        <end position="831"/>
    </location>
</feature>
<dbReference type="GO" id="GO:0070390">
    <property type="term" value="C:transcription export complex 2"/>
    <property type="evidence" value="ECO:0007669"/>
    <property type="project" value="TreeGrafter"/>
</dbReference>
<evidence type="ECO:0000313" key="3">
    <source>
        <dbReference type="EMBL" id="KAF2858160.1"/>
    </source>
</evidence>
<dbReference type="GO" id="GO:0006406">
    <property type="term" value="P:mRNA export from nucleus"/>
    <property type="evidence" value="ECO:0007669"/>
    <property type="project" value="TreeGrafter"/>
</dbReference>
<dbReference type="AlphaFoldDB" id="A0A6A7BSE6"/>
<feature type="compositionally biased region" description="Gly residues" evidence="1">
    <location>
        <begin position="36"/>
        <end position="48"/>
    </location>
</feature>
<dbReference type="PANTHER" id="PTHR12436:SF3">
    <property type="entry name" value="GERMINAL-CENTER ASSOCIATED NUCLEAR PROTEIN"/>
    <property type="match status" value="1"/>
</dbReference>
<evidence type="ECO:0000256" key="1">
    <source>
        <dbReference type="SAM" id="MobiDB-lite"/>
    </source>
</evidence>
<proteinExistence type="predicted"/>
<feature type="compositionally biased region" description="Polar residues" evidence="1">
    <location>
        <begin position="761"/>
        <end position="770"/>
    </location>
</feature>
<name>A0A6A7BSE6_9PEZI</name>
<dbReference type="Pfam" id="PF03399">
    <property type="entry name" value="SAC3_GANP"/>
    <property type="match status" value="1"/>
</dbReference>
<sequence length="905" mass="103226">MSSGRRGGGGDGHRGGQRGRGRDGLRGRGQRESTRGGRGGTGVGGQRGGANNHVAPVTTAEKSPEGLAARFDRMQTERKAARQDFINRGLMEDPDKPRRLADAITLVGTCQDMCAEYERVERAVQKDVWREEMGPNREPDERRMVKKFRRAAAGMEEQLPSDLRPPAVLQRTCDYLFDEIVARQPLDKVHHFVWDRTRAIRNDFSIQQIAKPDHVRIAVDCFERIARFHIMALHELAATPQAYEQYNAQQERDQLEFTLLSLFQYYSDHSHHIDFPHEPEFRAYSILFQLRAPITDLEYKVQTWPLHVLSDPRVRVALDIYAAIYNTMDSHGPFQPTEPHPIAQQDFERAWRLLESSKTTFTMACAAEVHFQLIRRTALNAIWVAFRARPKKSPEDWTIPVLLRRLRLDTPEQVRTFCGAYQFHFATSESGVEYLDLTSVSGKYFPSPFASLSQQWRSELVERKRLGLSTTDAIRGLGSAAPPETPRNHAVEVERKAEVEVAEDIESEDESSLFMPVDGPKLPSPELPTPRRYIFSPEASFQTPRPFMYQDDTPVEPQMPTFLPQKGLVTETSNAASPKPAIFKVEPFKPGIFKPNIPEPEPPKLGLLKFDPPKLDLFKFEAPRSESQKPELLKSEPKGLGLSRPTTSIQDPPKIKPDAPSFNDTLMRIARELTETQPGVRQGWLDQFIEFTVQQHILEINQQVGMEKAEVLAQQHRILHLAQKYVTLWRVKARRRKRRRRTSQYRENQLRRLRESRARQTDTQNTSSPEVLTECKKPVIANRTEPVAGMKRSATHHDQPQPVVKRQRSNDIQPYPPPPGPPTPPECPPSPKHSLSSLQGLSIRTRAPSTERRVEPEPDPDPDAELLRKSAYLGFRNPKGSNSPRPTARRSMYFIWKAWGVEPPT</sequence>
<dbReference type="InterPro" id="IPR045107">
    <property type="entry name" value="SAC3/GANP/THP3"/>
</dbReference>
<feature type="compositionally biased region" description="Basic and acidic residues" evidence="1">
    <location>
        <begin position="748"/>
        <end position="760"/>
    </location>
</feature>
<gene>
    <name evidence="3" type="ORF">K470DRAFT_260082</name>
</gene>
<feature type="compositionally biased region" description="Gly residues" evidence="1">
    <location>
        <begin position="1"/>
        <end position="10"/>
    </location>
</feature>
<feature type="region of interest" description="Disordered" evidence="1">
    <location>
        <begin position="1"/>
        <end position="67"/>
    </location>
</feature>
<feature type="region of interest" description="Disordered" evidence="1">
    <location>
        <begin position="622"/>
        <end position="660"/>
    </location>
</feature>
<organism evidence="3 4">
    <name type="scientific">Piedraia hortae CBS 480.64</name>
    <dbReference type="NCBI Taxonomy" id="1314780"/>
    <lineage>
        <taxon>Eukaryota</taxon>
        <taxon>Fungi</taxon>
        <taxon>Dikarya</taxon>
        <taxon>Ascomycota</taxon>
        <taxon>Pezizomycotina</taxon>
        <taxon>Dothideomycetes</taxon>
        <taxon>Dothideomycetidae</taxon>
        <taxon>Capnodiales</taxon>
        <taxon>Piedraiaceae</taxon>
        <taxon>Piedraia</taxon>
    </lineage>
</organism>
<feature type="domain" description="SAC3/GANP/THP3 conserved" evidence="2">
    <location>
        <begin position="113"/>
        <end position="425"/>
    </location>
</feature>
<feature type="compositionally biased region" description="Polar residues" evidence="1">
    <location>
        <begin position="833"/>
        <end position="842"/>
    </location>
</feature>
<dbReference type="Gene3D" id="1.25.40.990">
    <property type="match status" value="1"/>
</dbReference>
<accession>A0A6A7BSE6</accession>
<feature type="compositionally biased region" description="Basic and acidic residues" evidence="1">
    <location>
        <begin position="20"/>
        <end position="35"/>
    </location>
</feature>
<feature type="compositionally biased region" description="Basic and acidic residues" evidence="1">
    <location>
        <begin position="622"/>
        <end position="637"/>
    </location>
</feature>
<dbReference type="EMBL" id="MU006016">
    <property type="protein sequence ID" value="KAF2858160.1"/>
    <property type="molecule type" value="Genomic_DNA"/>
</dbReference>
<feature type="region of interest" description="Disordered" evidence="1">
    <location>
        <begin position="736"/>
        <end position="889"/>
    </location>
</feature>